<organism evidence="2 3">
    <name type="scientific">Portibacter lacus</name>
    <dbReference type="NCBI Taxonomy" id="1099794"/>
    <lineage>
        <taxon>Bacteria</taxon>
        <taxon>Pseudomonadati</taxon>
        <taxon>Bacteroidota</taxon>
        <taxon>Saprospiria</taxon>
        <taxon>Saprospirales</taxon>
        <taxon>Haliscomenobacteraceae</taxon>
        <taxon>Portibacter</taxon>
    </lineage>
</organism>
<keyword evidence="2" id="KW-0418">Kinase</keyword>
<comment type="caution">
    <text evidence="2">The sequence shown here is derived from an EMBL/GenBank/DDBJ whole genome shotgun (WGS) entry which is preliminary data.</text>
</comment>
<dbReference type="GO" id="GO:0009384">
    <property type="term" value="F:N-acylmannosamine kinase activity"/>
    <property type="evidence" value="ECO:0007669"/>
    <property type="project" value="TreeGrafter"/>
</dbReference>
<keyword evidence="2" id="KW-0808">Transferase</keyword>
<dbReference type="PANTHER" id="PTHR18964">
    <property type="entry name" value="ROK (REPRESSOR, ORF, KINASE) FAMILY"/>
    <property type="match status" value="1"/>
</dbReference>
<proteinExistence type="inferred from homology"/>
<dbReference type="EMBL" id="BSOH01000021">
    <property type="protein sequence ID" value="GLR18505.1"/>
    <property type="molecule type" value="Genomic_DNA"/>
</dbReference>
<dbReference type="Proteomes" id="UP001156666">
    <property type="component" value="Unassembled WGS sequence"/>
</dbReference>
<evidence type="ECO:0000313" key="2">
    <source>
        <dbReference type="EMBL" id="GLR18505.1"/>
    </source>
</evidence>
<dbReference type="InterPro" id="IPR043129">
    <property type="entry name" value="ATPase_NBD"/>
</dbReference>
<evidence type="ECO:0000256" key="1">
    <source>
        <dbReference type="ARBA" id="ARBA00006479"/>
    </source>
</evidence>
<dbReference type="RefSeq" id="WP_235295198.1">
    <property type="nucleotide sequence ID" value="NZ_BSOH01000021.1"/>
</dbReference>
<comment type="similarity">
    <text evidence="1">Belongs to the ROK (NagC/XylR) family.</text>
</comment>
<protein>
    <submittedName>
        <fullName evidence="2">Sugar kinase</fullName>
    </submittedName>
</protein>
<dbReference type="PROSITE" id="PS01125">
    <property type="entry name" value="ROK"/>
    <property type="match status" value="1"/>
</dbReference>
<dbReference type="InterPro" id="IPR049874">
    <property type="entry name" value="ROK_cs"/>
</dbReference>
<reference evidence="2" key="2">
    <citation type="submission" date="2023-01" db="EMBL/GenBank/DDBJ databases">
        <title>Draft genome sequence of Portibacter lacus strain NBRC 108769.</title>
        <authorList>
            <person name="Sun Q."/>
            <person name="Mori K."/>
        </authorList>
    </citation>
    <scope>NUCLEOTIDE SEQUENCE</scope>
    <source>
        <strain evidence="2">NBRC 108769</strain>
    </source>
</reference>
<sequence>MAYLLGIDLGGTKIEGVVIKEGNFLDVVARKRVPTEKEKGYEHIKQNIKNLVRALEEEVDYTFEKIGIGTPGSIDAKTGLLKNSNATCVNGKPFQKELSEEMGKDVRMANDANCFAMAETMLGSVQEHAPDAKVVFGVIMGTGVGGGIVINGQILNGLHGIGGEWGHMHLDDSGGMCYCGNVGCAETVISGPFTEKWYEQISGKKMGLKEIVQHYRAGDDVHAKLTMERLFDRFGRGIASILNFLDPDVVVLGGGVGNVDELYTLGVEKVKEYLFNDYMNTKFLRPKLGDSAGVYGAALL</sequence>
<dbReference type="GO" id="GO:0008761">
    <property type="term" value="F:UDP-N-acetylglucosamine 2-epimerase activity"/>
    <property type="evidence" value="ECO:0007669"/>
    <property type="project" value="TreeGrafter"/>
</dbReference>
<dbReference type="PANTHER" id="PTHR18964:SF149">
    <property type="entry name" value="BIFUNCTIONAL UDP-N-ACETYLGLUCOSAMINE 2-EPIMERASE_N-ACETYLMANNOSAMINE KINASE"/>
    <property type="match status" value="1"/>
</dbReference>
<dbReference type="SUPFAM" id="SSF53067">
    <property type="entry name" value="Actin-like ATPase domain"/>
    <property type="match status" value="1"/>
</dbReference>
<dbReference type="Gene3D" id="3.30.420.40">
    <property type="match status" value="2"/>
</dbReference>
<dbReference type="Pfam" id="PF00480">
    <property type="entry name" value="ROK"/>
    <property type="match status" value="1"/>
</dbReference>
<gene>
    <name evidence="2" type="ORF">GCM10007940_31210</name>
</gene>
<name>A0AA37SRL7_9BACT</name>
<dbReference type="InterPro" id="IPR000600">
    <property type="entry name" value="ROK"/>
</dbReference>
<keyword evidence="3" id="KW-1185">Reference proteome</keyword>
<evidence type="ECO:0000313" key="3">
    <source>
        <dbReference type="Proteomes" id="UP001156666"/>
    </source>
</evidence>
<reference evidence="2" key="1">
    <citation type="journal article" date="2014" name="Int. J. Syst. Evol. Microbiol.">
        <title>Complete genome sequence of Corynebacterium casei LMG S-19264T (=DSM 44701T), isolated from a smear-ripened cheese.</title>
        <authorList>
            <consortium name="US DOE Joint Genome Institute (JGI-PGF)"/>
            <person name="Walter F."/>
            <person name="Albersmeier A."/>
            <person name="Kalinowski J."/>
            <person name="Ruckert C."/>
        </authorList>
    </citation>
    <scope>NUCLEOTIDE SEQUENCE</scope>
    <source>
        <strain evidence="2">NBRC 108769</strain>
    </source>
</reference>
<dbReference type="AlphaFoldDB" id="A0AA37SRL7"/>
<accession>A0AA37SRL7</accession>